<evidence type="ECO:0000259" key="1">
    <source>
        <dbReference type="Pfam" id="PF12770"/>
    </source>
</evidence>
<dbReference type="InterPro" id="IPR024983">
    <property type="entry name" value="CHAT_dom"/>
</dbReference>
<proteinExistence type="predicted"/>
<protein>
    <submittedName>
        <fullName evidence="2">CHAT domain-containing protein</fullName>
    </submittedName>
</protein>
<keyword evidence="3" id="KW-1185">Reference proteome</keyword>
<dbReference type="OrthoDB" id="4149784at2"/>
<feature type="domain" description="CHAT" evidence="1">
    <location>
        <begin position="1095"/>
        <end position="1405"/>
    </location>
</feature>
<accession>A0A239NIB7</accession>
<dbReference type="Pfam" id="PF12770">
    <property type="entry name" value="CHAT"/>
    <property type="match status" value="1"/>
</dbReference>
<dbReference type="Proteomes" id="UP000198318">
    <property type="component" value="Unassembled WGS sequence"/>
</dbReference>
<name>A0A239NIB7_9ACTN</name>
<evidence type="ECO:0000313" key="2">
    <source>
        <dbReference type="EMBL" id="SNT54068.1"/>
    </source>
</evidence>
<sequence length="1406" mass="149896">MTRADLHDYVNWLRTRLVVVPGGPRAEAALRLELATALAERYESAEPEERAEAAADLDEVIDCTEWAVRALDAGDEGHADALSFAGQARAERYRLGGAAADRDAAIEHLRAWLRSVPGDPDDGEPLADLAALLLDRYEERMAGDEDVPRAELDAAIDHCVRARRMAGDSPGGDALRQWLDYLHGMALALRFDHRYFAFADAFDAGDAPDDGQIALARADRDAAIDLLTRLRAAMESGGHADEATLSSVTGRLGELHWDRRTDPWPDAPEPGDGDAERAVELLGRVAGAPGARPGTIGYLADALRGRFEARGAEDDRLAAIARYEQLLDGAGEATAAHAREMLGDLHFAGADRDPSPDGRRAGFTAAIEHYGAALAAARDDARGPLAGLLAYAYTKRADGAATDDDLDRIAEHAGEAWELLEPGEARTLSGLMLGIALHDRLPRSRRGRAADLADIERAAAVLIEVEPDWRDDPDACSTVAALIGVLLTARGQATSNAADLRAAGPWLTRALETLPIGTPPGDVLIRNVAIGLMTRSAYDMSSADTATAIGLLRAALDDPGSERREWTRAALGIMLCQNDAGLAEGIGHLTAAYRELPPDDRDRVTVAESLAGALTRRYNESRDLEDLRAAEHYREIVAEYFRRSGADEDHFSPDSPALLRAGRAGVDIVRGAFGDGAELVGRGVAEMRAALDSLPESHPHRARMRTELGTGMIVHGLTGRGGGAAALLEAADHLSAGLAEQPPGHPARPYTLVRAASGHLLIAMGTQDRTAAKEAMRIADLGLDEGTGDANALLRLAIFAAAARYALGGLTRDPGWYAEAASRLEGLLADPGVRPNPDIEAGMRMLLAMTRREEGRHDAAREAGLAALRAHGKAVLLQTGTGQALTRARAVYSQAEQIVDWHVRDGDLGGAVTALELGRGLVLHAATSAADVPSLLADAGHGPLAAEWRAAPDAYGTRPWERGQDLTELLTAQGALAVPSELGRRALAALAGGSAETRLLNPPSTADIARALAATGADAMVYLLPPVPGRAGTGIVVTADGRLLPLSMPLLMDEYSGILDEYIDASNAVQSMTPEELADRDAIASNRWRRVLDALCDWAHTAVMRPLLRLCADQWPGREPRLVLVPVGRLSVVPWHAARRRPREEGPPRYACADAVFSYAVSGRQLVDVAQRPVRPVGDDPLIVSDTSGTLYYAPIECKEIRRHFFPGARLLGDEDLTGRSGDGTPDEVLEGFPAPGRPGASDVHLACHAFAGDEPTAAFFHLAGGQPLTIERILRTAHGRDPAAPGGRVTAAACVSDLAVGDYDEALTLSTAILAAGPVTAVGSRWKIPDRAASLLMFVYYRHLHRGLSPRDALRAAQLWMLDPSREAPEGMADQLLLAMEEDEGDPDGPLYDVYSWAAYTHQGR</sequence>
<evidence type="ECO:0000313" key="3">
    <source>
        <dbReference type="Proteomes" id="UP000198318"/>
    </source>
</evidence>
<reference evidence="2 3" key="1">
    <citation type="submission" date="2017-06" db="EMBL/GenBank/DDBJ databases">
        <authorList>
            <person name="Kim H.J."/>
            <person name="Triplett B.A."/>
        </authorList>
    </citation>
    <scope>NUCLEOTIDE SEQUENCE [LARGE SCALE GENOMIC DNA]</scope>
    <source>
        <strain evidence="2 3">DSM 44715</strain>
    </source>
</reference>
<gene>
    <name evidence="2" type="ORF">SAMN05443665_104131</name>
</gene>
<dbReference type="EMBL" id="FZOR01000041">
    <property type="protein sequence ID" value="SNT54068.1"/>
    <property type="molecule type" value="Genomic_DNA"/>
</dbReference>
<organism evidence="2 3">
    <name type="scientific">Actinomadura meyerae</name>
    <dbReference type="NCBI Taxonomy" id="240840"/>
    <lineage>
        <taxon>Bacteria</taxon>
        <taxon>Bacillati</taxon>
        <taxon>Actinomycetota</taxon>
        <taxon>Actinomycetes</taxon>
        <taxon>Streptosporangiales</taxon>
        <taxon>Thermomonosporaceae</taxon>
        <taxon>Actinomadura</taxon>
    </lineage>
</organism>
<dbReference type="RefSeq" id="WP_089329796.1">
    <property type="nucleotide sequence ID" value="NZ_FZOR01000041.1"/>
</dbReference>